<keyword evidence="1" id="KW-0472">Membrane</keyword>
<feature type="transmembrane region" description="Helical" evidence="1">
    <location>
        <begin position="204"/>
        <end position="223"/>
    </location>
</feature>
<dbReference type="Proteomes" id="UP001326715">
    <property type="component" value="Chromosome"/>
</dbReference>
<protein>
    <submittedName>
        <fullName evidence="2">Uncharacterized protein</fullName>
    </submittedName>
</protein>
<dbReference type="EMBL" id="CP140154">
    <property type="protein sequence ID" value="WQG92996.1"/>
    <property type="molecule type" value="Genomic_DNA"/>
</dbReference>
<proteinExistence type="predicted"/>
<evidence type="ECO:0000313" key="2">
    <source>
        <dbReference type="EMBL" id="WQG92996.1"/>
    </source>
</evidence>
<evidence type="ECO:0000313" key="3">
    <source>
        <dbReference type="Proteomes" id="UP001326715"/>
    </source>
</evidence>
<sequence>MADNTNDSQRIILEVQSDASGLQPAIDGVRNIQNSVNDINNTPIQPDVNIPTDSVKSFKQQLKEAREAALALAQAGKENTEEYNQAVRTIASLTDQMEVLGRAVAAADVGNRLNGAVKAASLLASTVQGVAGGLELVGVSGDTAAEAVAKLQAISGIVDALNSFQDANDYIKGLILSLRGVSVAEEGVAATTTATTTTMKGLKVALASLGITAIVLAVGYLIANFDEIKESVKKLIPGLGEAGETFDKVKSFVIGLGNAVVQYAIAPIKALIDIVKGDFKGAVEDMKKGFDVVGNVQSEYNNQRTETSR</sequence>
<dbReference type="RefSeq" id="WP_322518639.1">
    <property type="nucleotide sequence ID" value="NZ_CP140154.1"/>
</dbReference>
<keyword evidence="3" id="KW-1185">Reference proteome</keyword>
<accession>A0ABZ0XRH3</accession>
<gene>
    <name evidence="2" type="ORF">SR876_15860</name>
</gene>
<name>A0ABZ0XRH3_9BACT</name>
<evidence type="ECO:0000256" key="1">
    <source>
        <dbReference type="SAM" id="Phobius"/>
    </source>
</evidence>
<keyword evidence="1" id="KW-1133">Transmembrane helix</keyword>
<keyword evidence="1" id="KW-0812">Transmembrane</keyword>
<reference evidence="2 3" key="1">
    <citation type="submission" date="2023-11" db="EMBL/GenBank/DDBJ databases">
        <title>MicrobeMod: A computational toolkit for identifying prokaryotic methylation and restriction-modification with nanopore sequencing.</title>
        <authorList>
            <person name="Crits-Christoph A."/>
            <person name="Kang S.C."/>
            <person name="Lee H."/>
            <person name="Ostrov N."/>
        </authorList>
    </citation>
    <scope>NUCLEOTIDE SEQUENCE [LARGE SCALE GENOMIC DNA]</scope>
    <source>
        <strain evidence="2 3">ATCC 23090</strain>
    </source>
</reference>
<organism evidence="2 3">
    <name type="scientific">Chitinophaga sancti</name>
    <dbReference type="NCBI Taxonomy" id="1004"/>
    <lineage>
        <taxon>Bacteria</taxon>
        <taxon>Pseudomonadati</taxon>
        <taxon>Bacteroidota</taxon>
        <taxon>Chitinophagia</taxon>
        <taxon>Chitinophagales</taxon>
        <taxon>Chitinophagaceae</taxon>
        <taxon>Chitinophaga</taxon>
    </lineage>
</organism>